<protein>
    <submittedName>
        <fullName evidence="7">Alpha/beta hydrolase</fullName>
    </submittedName>
</protein>
<dbReference type="Proteomes" id="UP000831775">
    <property type="component" value="Chromosome"/>
</dbReference>
<keyword evidence="3 7" id="KW-0378">Hydrolase</keyword>
<evidence type="ECO:0000313" key="7">
    <source>
        <dbReference type="EMBL" id="UOQ59097.1"/>
    </source>
</evidence>
<dbReference type="Gene3D" id="3.40.50.1820">
    <property type="entry name" value="alpha/beta hydrolase"/>
    <property type="match status" value="1"/>
</dbReference>
<dbReference type="RefSeq" id="WP_244683927.1">
    <property type="nucleotide sequence ID" value="NZ_CP095043.1"/>
</dbReference>
<proteinExistence type="inferred from homology"/>
<organism evidence="7 8">
    <name type="scientific">Leucobacter rhizosphaerae</name>
    <dbReference type="NCBI Taxonomy" id="2932245"/>
    <lineage>
        <taxon>Bacteria</taxon>
        <taxon>Bacillati</taxon>
        <taxon>Actinomycetota</taxon>
        <taxon>Actinomycetes</taxon>
        <taxon>Micrococcales</taxon>
        <taxon>Microbacteriaceae</taxon>
        <taxon>Leucobacter</taxon>
    </lineage>
</organism>
<keyword evidence="4" id="KW-0812">Transmembrane</keyword>
<gene>
    <name evidence="7" type="ORF">MUN76_08490</name>
</gene>
<accession>A0ABY4FS61</accession>
<evidence type="ECO:0000256" key="4">
    <source>
        <dbReference type="SAM" id="Phobius"/>
    </source>
</evidence>
<keyword evidence="2" id="KW-0732">Signal</keyword>
<dbReference type="SUPFAM" id="SSF53474">
    <property type="entry name" value="alpha/beta-Hydrolases"/>
    <property type="match status" value="1"/>
</dbReference>
<sequence length="525" mass="55466">MSDVESEGPVTRGLRRRPVAIAVTLAIALVVSACVPLAFLGQGEDRGTPAPSLPAEPENTVESFAEQEPGWQPCLDGMQCADVYAPLDWTDPAGERITLHLVKHPATGGDPIGTLFVNPGGPGASGADYVANSIASAVQPEVARAYDVIGWDPRGVGQSSPVSCLDAAAMDEYLFGLGEDVGEVGSDTWIAAAQAESEEFGSACAASTGDLLAHVDTGSTVQDLDMLRGIVGDETLNYLGYSYGTYIGARYADAYPEKVGRLVLDGAMDPAASLSEVVREQTRGFELALRAYVTDCIERRDCPFTGDVEESMTAIGVLLDRIDADPLQGSDGRMLSSSTMLTAIITPLYSQSNWGYLDQLFETAADGDADVALSLADFYYDRQGGEYLSNSTEAFSAINCLDYPNDPDVDQMRADAQELEEIAPTIGRFQGYGDLACAGWPFPGVEERTAVTAAGSAPILVVGTTGDPATPYRWAESLADQLENATLLTYQGEGHTAYGENACINSAVDAYLLEGVMPRSGVTCS</sequence>
<dbReference type="GO" id="GO:0016787">
    <property type="term" value="F:hydrolase activity"/>
    <property type="evidence" value="ECO:0007669"/>
    <property type="project" value="UniProtKB-KW"/>
</dbReference>
<name>A0ABY4FS61_9MICO</name>
<dbReference type="InterPro" id="IPR051601">
    <property type="entry name" value="Serine_prot/Carboxylest_S33"/>
</dbReference>
<dbReference type="PANTHER" id="PTHR43248:SF29">
    <property type="entry name" value="TRIPEPTIDYL AMINOPEPTIDASE"/>
    <property type="match status" value="1"/>
</dbReference>
<evidence type="ECO:0000259" key="6">
    <source>
        <dbReference type="Pfam" id="PF08386"/>
    </source>
</evidence>
<evidence type="ECO:0000256" key="3">
    <source>
        <dbReference type="ARBA" id="ARBA00022801"/>
    </source>
</evidence>
<dbReference type="PANTHER" id="PTHR43248">
    <property type="entry name" value="2-SUCCINYL-6-HYDROXY-2,4-CYCLOHEXADIENE-1-CARBOXYLATE SYNTHASE"/>
    <property type="match status" value="1"/>
</dbReference>
<feature type="transmembrane region" description="Helical" evidence="4">
    <location>
        <begin position="19"/>
        <end position="40"/>
    </location>
</feature>
<dbReference type="Pfam" id="PF08386">
    <property type="entry name" value="Abhydrolase_4"/>
    <property type="match status" value="1"/>
</dbReference>
<evidence type="ECO:0000256" key="2">
    <source>
        <dbReference type="ARBA" id="ARBA00022729"/>
    </source>
</evidence>
<keyword evidence="4" id="KW-0472">Membrane</keyword>
<dbReference type="Pfam" id="PF00561">
    <property type="entry name" value="Abhydrolase_1"/>
    <property type="match status" value="1"/>
</dbReference>
<feature type="domain" description="Peptidase S33 tripeptidyl aminopeptidase-like C-terminal" evidence="6">
    <location>
        <begin position="424"/>
        <end position="524"/>
    </location>
</feature>
<evidence type="ECO:0000259" key="5">
    <source>
        <dbReference type="Pfam" id="PF00561"/>
    </source>
</evidence>
<dbReference type="InterPro" id="IPR029058">
    <property type="entry name" value="AB_hydrolase_fold"/>
</dbReference>
<evidence type="ECO:0000256" key="1">
    <source>
        <dbReference type="ARBA" id="ARBA00010088"/>
    </source>
</evidence>
<dbReference type="InterPro" id="IPR013595">
    <property type="entry name" value="Pept_S33_TAP-like_C"/>
</dbReference>
<dbReference type="EMBL" id="CP095043">
    <property type="protein sequence ID" value="UOQ59097.1"/>
    <property type="molecule type" value="Genomic_DNA"/>
</dbReference>
<reference evidence="7 8" key="1">
    <citation type="submission" date="2022-04" db="EMBL/GenBank/DDBJ databases">
        <title>Leucobacter sp. isolated from rhizosphere of onion.</title>
        <authorList>
            <person name="Won M."/>
            <person name="Lee C.-M."/>
            <person name="Woen H.-Y."/>
            <person name="Kwon S.-W."/>
        </authorList>
    </citation>
    <scope>NUCLEOTIDE SEQUENCE [LARGE SCALE GENOMIC DNA]</scope>
    <source>
        <strain evidence="7 8">H25R-14</strain>
    </source>
</reference>
<comment type="similarity">
    <text evidence="1">Belongs to the peptidase S33 family.</text>
</comment>
<feature type="domain" description="AB hydrolase-1" evidence="5">
    <location>
        <begin position="114"/>
        <end position="307"/>
    </location>
</feature>
<keyword evidence="8" id="KW-1185">Reference proteome</keyword>
<evidence type="ECO:0000313" key="8">
    <source>
        <dbReference type="Proteomes" id="UP000831775"/>
    </source>
</evidence>
<dbReference type="InterPro" id="IPR000073">
    <property type="entry name" value="AB_hydrolase_1"/>
</dbReference>
<keyword evidence="4" id="KW-1133">Transmembrane helix</keyword>